<proteinExistence type="predicted"/>
<sequence>MPRVNHAARGLSVFKTRFLKSKKYMKNAAICVVKRAFFTKS</sequence>
<name>A0A0F0CVX6_9BACT</name>
<gene>
    <name evidence="1" type="ORF">OMAG_000453</name>
</gene>
<protein>
    <submittedName>
        <fullName evidence="1">Uncharacterized protein</fullName>
    </submittedName>
</protein>
<evidence type="ECO:0000313" key="1">
    <source>
        <dbReference type="EMBL" id="KJJ85691.1"/>
    </source>
</evidence>
<dbReference type="EMBL" id="JYNY01000092">
    <property type="protein sequence ID" value="KJJ85691.1"/>
    <property type="molecule type" value="Genomic_DNA"/>
</dbReference>
<keyword evidence="2" id="KW-1185">Reference proteome</keyword>
<reference evidence="1 2" key="1">
    <citation type="submission" date="2015-02" db="EMBL/GenBank/DDBJ databases">
        <title>Single-cell genomics of uncultivated deep-branching MTB reveals a conserved set of magnetosome genes.</title>
        <authorList>
            <person name="Kolinko S."/>
            <person name="Richter M."/>
            <person name="Glockner F.O."/>
            <person name="Brachmann A."/>
            <person name="Schuler D."/>
        </authorList>
    </citation>
    <scope>NUCLEOTIDE SEQUENCE [LARGE SCALE GENOMIC DNA]</scope>
    <source>
        <strain evidence="1">SKK-01</strain>
    </source>
</reference>
<organism evidence="1 2">
    <name type="scientific">Candidatus Omnitrophus magneticus</name>
    <dbReference type="NCBI Taxonomy" id="1609969"/>
    <lineage>
        <taxon>Bacteria</taxon>
        <taxon>Pseudomonadati</taxon>
        <taxon>Candidatus Omnitrophota</taxon>
        <taxon>Candidatus Omnitrophus</taxon>
    </lineage>
</organism>
<comment type="caution">
    <text evidence="1">The sequence shown here is derived from an EMBL/GenBank/DDBJ whole genome shotgun (WGS) entry which is preliminary data.</text>
</comment>
<dbReference type="Proteomes" id="UP000033428">
    <property type="component" value="Unassembled WGS sequence"/>
</dbReference>
<accession>A0A0F0CVX6</accession>
<evidence type="ECO:0000313" key="2">
    <source>
        <dbReference type="Proteomes" id="UP000033428"/>
    </source>
</evidence>
<dbReference type="AlphaFoldDB" id="A0A0F0CVX6"/>